<dbReference type="InterPro" id="IPR014710">
    <property type="entry name" value="RmlC-like_jellyroll"/>
</dbReference>
<dbReference type="PANTHER" id="PTHR24567">
    <property type="entry name" value="CRP FAMILY TRANSCRIPTIONAL REGULATORY PROTEIN"/>
    <property type="match status" value="1"/>
</dbReference>
<dbReference type="STRING" id="1121331.SAMN02745248_01541"/>
<dbReference type="CDD" id="cd00038">
    <property type="entry name" value="CAP_ED"/>
    <property type="match status" value="1"/>
</dbReference>
<dbReference type="InterPro" id="IPR036390">
    <property type="entry name" value="WH_DNA-bd_sf"/>
</dbReference>
<dbReference type="OrthoDB" id="3176638at2"/>
<keyword evidence="5" id="KW-0418">Kinase</keyword>
<dbReference type="PROSITE" id="PS50042">
    <property type="entry name" value="CNMP_BINDING_3"/>
    <property type="match status" value="1"/>
</dbReference>
<keyword evidence="5" id="KW-0808">Transferase</keyword>
<dbReference type="Pfam" id="PF13545">
    <property type="entry name" value="HTH_Crp_2"/>
    <property type="match status" value="1"/>
</dbReference>
<dbReference type="EMBL" id="FRAD01000011">
    <property type="protein sequence ID" value="SHK00356.1"/>
    <property type="molecule type" value="Genomic_DNA"/>
</dbReference>
<keyword evidence="2" id="KW-0238">DNA-binding</keyword>
<gene>
    <name evidence="5" type="ORF">SAMN02745248_01541</name>
</gene>
<dbReference type="Gene3D" id="2.60.120.10">
    <property type="entry name" value="Jelly Rolls"/>
    <property type="match status" value="1"/>
</dbReference>
<reference evidence="5 6" key="1">
    <citation type="submission" date="2016-11" db="EMBL/GenBank/DDBJ databases">
        <authorList>
            <person name="Jaros S."/>
            <person name="Januszkiewicz K."/>
            <person name="Wedrychowicz H."/>
        </authorList>
    </citation>
    <scope>NUCLEOTIDE SEQUENCE [LARGE SCALE GENOMIC DNA]</scope>
    <source>
        <strain evidence="5 6">DSM 3090</strain>
    </source>
</reference>
<keyword evidence="1" id="KW-0805">Transcription regulation</keyword>
<dbReference type="InterPro" id="IPR050397">
    <property type="entry name" value="Env_Response_Regulators"/>
</dbReference>
<proteinExistence type="predicted"/>
<dbReference type="InterPro" id="IPR012318">
    <property type="entry name" value="HTH_CRP"/>
</dbReference>
<evidence type="ECO:0000256" key="1">
    <source>
        <dbReference type="ARBA" id="ARBA00023015"/>
    </source>
</evidence>
<keyword evidence="6" id="KW-1185">Reference proteome</keyword>
<protein>
    <submittedName>
        <fullName evidence="5">cAMP-binding domain of CRP or a regulatory subunit of cAMP-dependent protein kinases</fullName>
    </submittedName>
</protein>
<evidence type="ECO:0000256" key="2">
    <source>
        <dbReference type="ARBA" id="ARBA00023125"/>
    </source>
</evidence>
<dbReference type="PANTHER" id="PTHR24567:SF58">
    <property type="entry name" value="CYCLIC AMP-BINDING REGULATORY PROTEIN"/>
    <property type="match status" value="1"/>
</dbReference>
<dbReference type="AlphaFoldDB" id="A0A1M6NXF3"/>
<organism evidence="5 6">
    <name type="scientific">Hathewaya proteolytica DSM 3090</name>
    <dbReference type="NCBI Taxonomy" id="1121331"/>
    <lineage>
        <taxon>Bacteria</taxon>
        <taxon>Bacillati</taxon>
        <taxon>Bacillota</taxon>
        <taxon>Clostridia</taxon>
        <taxon>Eubacteriales</taxon>
        <taxon>Clostridiaceae</taxon>
        <taxon>Hathewaya</taxon>
    </lineage>
</organism>
<dbReference type="GO" id="GO:0003677">
    <property type="term" value="F:DNA binding"/>
    <property type="evidence" value="ECO:0007669"/>
    <property type="project" value="UniProtKB-KW"/>
</dbReference>
<sequence>MNAYMDALKKSRLFAEISEAEVQQILNCLSSTTKEYKKGEYIVHNGDKLSCVLLVLSGKVHIQKEDYWGNQSILTVINVSDIFCEAYACLPHTPVSINALAVTDCVIMFLNLNHIMTTCSSACEFHITLIHNLLSILASKNMILTNKLEHLTQRTTENKVLSYLSQYSQQCQSSSFEIPFNRQQLADYLFVDRSALSNELCKLRDKGIIDFNKNKFTLLKDYQE</sequence>
<dbReference type="SUPFAM" id="SSF46785">
    <property type="entry name" value="Winged helix' DNA-binding domain"/>
    <property type="match status" value="1"/>
</dbReference>
<evidence type="ECO:0000259" key="4">
    <source>
        <dbReference type="PROSITE" id="PS50042"/>
    </source>
</evidence>
<evidence type="ECO:0000256" key="3">
    <source>
        <dbReference type="ARBA" id="ARBA00023163"/>
    </source>
</evidence>
<dbReference type="GO" id="GO:0003700">
    <property type="term" value="F:DNA-binding transcription factor activity"/>
    <property type="evidence" value="ECO:0007669"/>
    <property type="project" value="TreeGrafter"/>
</dbReference>
<dbReference type="SMART" id="SM00100">
    <property type="entry name" value="cNMP"/>
    <property type="match status" value="1"/>
</dbReference>
<dbReference type="InterPro" id="IPR018490">
    <property type="entry name" value="cNMP-bd_dom_sf"/>
</dbReference>
<evidence type="ECO:0000313" key="6">
    <source>
        <dbReference type="Proteomes" id="UP000183952"/>
    </source>
</evidence>
<dbReference type="RefSeq" id="WP_072903501.1">
    <property type="nucleotide sequence ID" value="NZ_FRAD01000011.1"/>
</dbReference>
<dbReference type="Pfam" id="PF00027">
    <property type="entry name" value="cNMP_binding"/>
    <property type="match status" value="1"/>
</dbReference>
<name>A0A1M6NXF3_9CLOT</name>
<dbReference type="SUPFAM" id="SSF51206">
    <property type="entry name" value="cAMP-binding domain-like"/>
    <property type="match status" value="1"/>
</dbReference>
<dbReference type="GO" id="GO:0005829">
    <property type="term" value="C:cytosol"/>
    <property type="evidence" value="ECO:0007669"/>
    <property type="project" value="TreeGrafter"/>
</dbReference>
<dbReference type="GO" id="GO:0016301">
    <property type="term" value="F:kinase activity"/>
    <property type="evidence" value="ECO:0007669"/>
    <property type="project" value="UniProtKB-KW"/>
</dbReference>
<evidence type="ECO:0000313" key="5">
    <source>
        <dbReference type="EMBL" id="SHK00356.1"/>
    </source>
</evidence>
<dbReference type="Proteomes" id="UP000183952">
    <property type="component" value="Unassembled WGS sequence"/>
</dbReference>
<keyword evidence="3" id="KW-0804">Transcription</keyword>
<feature type="domain" description="Cyclic nucleotide-binding" evidence="4">
    <location>
        <begin position="13"/>
        <end position="111"/>
    </location>
</feature>
<dbReference type="InterPro" id="IPR000595">
    <property type="entry name" value="cNMP-bd_dom"/>
</dbReference>
<accession>A0A1M6NXF3</accession>